<keyword evidence="3" id="KW-1185">Reference proteome</keyword>
<evidence type="ECO:0000313" key="3">
    <source>
        <dbReference type="Proteomes" id="UP000638560"/>
    </source>
</evidence>
<dbReference type="InterPro" id="IPR017938">
    <property type="entry name" value="Riboflavin_synthase-like_b-brl"/>
</dbReference>
<dbReference type="InterPro" id="IPR007037">
    <property type="entry name" value="SIP_rossman_dom"/>
</dbReference>
<dbReference type="PANTHER" id="PTHR30157">
    <property type="entry name" value="FERRIC REDUCTASE, NADPH-DEPENDENT"/>
    <property type="match status" value="1"/>
</dbReference>
<comment type="caution">
    <text evidence="2">The sequence shown here is derived from an EMBL/GenBank/DDBJ whole genome shotgun (WGS) entry which is preliminary data.</text>
</comment>
<dbReference type="Gene3D" id="3.40.50.80">
    <property type="entry name" value="Nucleotide-binding domain of ferredoxin-NADP reductase (FNR) module"/>
    <property type="match status" value="1"/>
</dbReference>
<dbReference type="InterPro" id="IPR013113">
    <property type="entry name" value="SIP_FAD-bd"/>
</dbReference>
<dbReference type="InterPro" id="IPR039374">
    <property type="entry name" value="SIP_fam"/>
</dbReference>
<reference evidence="2 3" key="1">
    <citation type="submission" date="2020-11" db="EMBL/GenBank/DDBJ databases">
        <title>A novel isolate from a Black sea contaminated sediment with potential to produce alkanes: Plantactinospora alkalitolerans sp. nov.</title>
        <authorList>
            <person name="Carro L."/>
            <person name="Veyisoglu A."/>
            <person name="Guven K."/>
            <person name="Schumann P."/>
            <person name="Klenk H.-P."/>
            <person name="Sahin N."/>
        </authorList>
    </citation>
    <scope>NUCLEOTIDE SEQUENCE [LARGE SCALE GENOMIC DNA]</scope>
    <source>
        <strain evidence="2 3">S1510</strain>
    </source>
</reference>
<dbReference type="CDD" id="cd06193">
    <property type="entry name" value="siderophore_interacting"/>
    <property type="match status" value="1"/>
</dbReference>
<dbReference type="Pfam" id="PF04954">
    <property type="entry name" value="SIP"/>
    <property type="match status" value="1"/>
</dbReference>
<feature type="domain" description="FAD-binding FR-type" evidence="1">
    <location>
        <begin position="8"/>
        <end position="133"/>
    </location>
</feature>
<dbReference type="EMBL" id="JADPUN010000208">
    <property type="protein sequence ID" value="MBF9131776.1"/>
    <property type="molecule type" value="Genomic_DNA"/>
</dbReference>
<dbReference type="RefSeq" id="WP_196203319.1">
    <property type="nucleotide sequence ID" value="NZ_JADPUN010000208.1"/>
</dbReference>
<dbReference type="Proteomes" id="UP000638560">
    <property type="component" value="Unassembled WGS sequence"/>
</dbReference>
<dbReference type="InterPro" id="IPR039261">
    <property type="entry name" value="FNR_nucleotide-bd"/>
</dbReference>
<dbReference type="Gene3D" id="2.40.30.10">
    <property type="entry name" value="Translation factors"/>
    <property type="match status" value="1"/>
</dbReference>
<proteinExistence type="predicted"/>
<dbReference type="Pfam" id="PF08021">
    <property type="entry name" value="FAD_binding_9"/>
    <property type="match status" value="1"/>
</dbReference>
<name>A0ABS0H0E0_9ACTN</name>
<dbReference type="InterPro" id="IPR017927">
    <property type="entry name" value="FAD-bd_FR_type"/>
</dbReference>
<protein>
    <submittedName>
        <fullName evidence="2">Siderophore-interacting protein</fullName>
    </submittedName>
</protein>
<sequence length="280" mass="30812">MADGRNGTGVRYATVLRKRWLTPHMIRVVLGGDGLAGFTADAYADHYVKLIFPPAGVDYPVPVDLDLIRRELPRDQWPRMRTYTVRAWDAAAGELTIDFVYHGDEGLAGPWAARTRPGDQVLFRGPGGGYSPNPAADWHLLVGDESALPAIGAALERLPHGAPARVFVEVAGPAEQQQLDTAGAAEIVWVHRNGRVVGEALVEAVRALTFPPGAVHAFVHGEANFVRELRRMLRVELQVPQDQLSISGYWRRGDDDESWRSSKAEWNRIVEAEETAAAVR</sequence>
<gene>
    <name evidence="2" type="ORF">I0C86_22825</name>
</gene>
<dbReference type="SUPFAM" id="SSF63380">
    <property type="entry name" value="Riboflavin synthase domain-like"/>
    <property type="match status" value="1"/>
</dbReference>
<evidence type="ECO:0000313" key="2">
    <source>
        <dbReference type="EMBL" id="MBF9131776.1"/>
    </source>
</evidence>
<organism evidence="2 3">
    <name type="scientific">Plantactinospora alkalitolerans</name>
    <dbReference type="NCBI Taxonomy" id="2789879"/>
    <lineage>
        <taxon>Bacteria</taxon>
        <taxon>Bacillati</taxon>
        <taxon>Actinomycetota</taxon>
        <taxon>Actinomycetes</taxon>
        <taxon>Micromonosporales</taxon>
        <taxon>Micromonosporaceae</taxon>
        <taxon>Plantactinospora</taxon>
    </lineage>
</organism>
<dbReference type="PANTHER" id="PTHR30157:SF0">
    <property type="entry name" value="NADPH-DEPENDENT FERRIC-CHELATE REDUCTASE"/>
    <property type="match status" value="1"/>
</dbReference>
<evidence type="ECO:0000259" key="1">
    <source>
        <dbReference type="PROSITE" id="PS51384"/>
    </source>
</evidence>
<dbReference type="PROSITE" id="PS51384">
    <property type="entry name" value="FAD_FR"/>
    <property type="match status" value="1"/>
</dbReference>
<accession>A0ABS0H0E0</accession>